<accession>A0ACB8B398</accession>
<dbReference type="EMBL" id="MU266634">
    <property type="protein sequence ID" value="KAH7919744.1"/>
    <property type="molecule type" value="Genomic_DNA"/>
</dbReference>
<gene>
    <name evidence="1" type="ORF">BV22DRAFT_1133618</name>
</gene>
<sequence length="146" mass="15509">MTPGRCAAIDEDTGKTCPCRQYREADDAEPPIRCQECLHGRSLHADDTPAPKEESDVTAILRSLTGDKPGIKSYSASIAAAREETNQGLHRAQIAAGSSKSSGSGKGKEKAKLTKEKTFKVSAVVVSPDGLHPKTEGDQTLQSFPT</sequence>
<evidence type="ECO:0000313" key="2">
    <source>
        <dbReference type="Proteomes" id="UP000790709"/>
    </source>
</evidence>
<protein>
    <submittedName>
        <fullName evidence="1">Uncharacterized protein</fullName>
    </submittedName>
</protein>
<comment type="caution">
    <text evidence="1">The sequence shown here is derived from an EMBL/GenBank/DDBJ whole genome shotgun (WGS) entry which is preliminary data.</text>
</comment>
<reference evidence="1" key="1">
    <citation type="journal article" date="2021" name="New Phytol.">
        <title>Evolutionary innovations through gain and loss of genes in the ectomycorrhizal Boletales.</title>
        <authorList>
            <person name="Wu G."/>
            <person name="Miyauchi S."/>
            <person name="Morin E."/>
            <person name="Kuo A."/>
            <person name="Drula E."/>
            <person name="Varga T."/>
            <person name="Kohler A."/>
            <person name="Feng B."/>
            <person name="Cao Y."/>
            <person name="Lipzen A."/>
            <person name="Daum C."/>
            <person name="Hundley H."/>
            <person name="Pangilinan J."/>
            <person name="Johnson J."/>
            <person name="Barry K."/>
            <person name="LaButti K."/>
            <person name="Ng V."/>
            <person name="Ahrendt S."/>
            <person name="Min B."/>
            <person name="Choi I.G."/>
            <person name="Park H."/>
            <person name="Plett J.M."/>
            <person name="Magnuson J."/>
            <person name="Spatafora J.W."/>
            <person name="Nagy L.G."/>
            <person name="Henrissat B."/>
            <person name="Grigoriev I.V."/>
            <person name="Yang Z.L."/>
            <person name="Xu J."/>
            <person name="Martin F.M."/>
        </authorList>
    </citation>
    <scope>NUCLEOTIDE SEQUENCE</scope>
    <source>
        <strain evidence="1">KUC20120723A-06</strain>
    </source>
</reference>
<evidence type="ECO:0000313" key="1">
    <source>
        <dbReference type="EMBL" id="KAH7919744.1"/>
    </source>
</evidence>
<organism evidence="1 2">
    <name type="scientific">Leucogyrophana mollusca</name>
    <dbReference type="NCBI Taxonomy" id="85980"/>
    <lineage>
        <taxon>Eukaryota</taxon>
        <taxon>Fungi</taxon>
        <taxon>Dikarya</taxon>
        <taxon>Basidiomycota</taxon>
        <taxon>Agaricomycotina</taxon>
        <taxon>Agaricomycetes</taxon>
        <taxon>Agaricomycetidae</taxon>
        <taxon>Boletales</taxon>
        <taxon>Boletales incertae sedis</taxon>
        <taxon>Leucogyrophana</taxon>
    </lineage>
</organism>
<keyword evidence="2" id="KW-1185">Reference proteome</keyword>
<name>A0ACB8B398_9AGAM</name>
<proteinExistence type="predicted"/>
<dbReference type="Proteomes" id="UP000790709">
    <property type="component" value="Unassembled WGS sequence"/>
</dbReference>